<evidence type="ECO:0000256" key="1">
    <source>
        <dbReference type="SAM" id="MobiDB-lite"/>
    </source>
</evidence>
<proteinExistence type="predicted"/>
<reference evidence="2 3" key="1">
    <citation type="submission" date="2013-12" db="EMBL/GenBank/DDBJ databases">
        <authorList>
            <person name="Brown-Elliot B."/>
            <person name="Wallace R."/>
            <person name="Lenaerts A."/>
            <person name="Ordway D."/>
            <person name="DeGroote M.A."/>
            <person name="Parker T."/>
            <person name="Sizemore C."/>
            <person name="Tallon L.J."/>
            <person name="Sadzewicz L.K."/>
            <person name="Sengamalay N."/>
            <person name="Fraser C.M."/>
            <person name="Hine E."/>
            <person name="Shefchek K.A."/>
            <person name="Das S.P."/>
            <person name="Tettelin H."/>
        </authorList>
    </citation>
    <scope>NUCLEOTIDE SEQUENCE [LARGE SCALE GENOMIC DNA]</scope>
    <source>
        <strain evidence="2 3">662</strain>
    </source>
</reference>
<evidence type="ECO:0000313" key="3">
    <source>
        <dbReference type="Proteomes" id="UP000020561"/>
    </source>
</evidence>
<comment type="caution">
    <text evidence="2">The sequence shown here is derived from an EMBL/GenBank/DDBJ whole genome shotgun (WGS) entry which is preliminary data.</text>
</comment>
<sequence>MAWVRTMDRNPSSAASALDSWMKPTMGIDDNHTEDHRGIDVFAQSRGNQPGCEQDVDERMVKLPQNAHQQAAPRSHRQGVGSKAF</sequence>
<dbReference type="AlphaFoldDB" id="X7Z9K2"/>
<accession>X7Z9K2</accession>
<dbReference type="EMBL" id="JAOA01000007">
    <property type="protein sequence ID" value="EUA15696.1"/>
    <property type="molecule type" value="Genomic_DNA"/>
</dbReference>
<dbReference type="Proteomes" id="UP000020561">
    <property type="component" value="Unassembled WGS sequence"/>
</dbReference>
<gene>
    <name evidence="2" type="ORF">I545_4654</name>
</gene>
<feature type="region of interest" description="Disordered" evidence="1">
    <location>
        <begin position="63"/>
        <end position="85"/>
    </location>
</feature>
<dbReference type="PATRIC" id="fig|1299326.3.peg.4483"/>
<feature type="region of interest" description="Disordered" evidence="1">
    <location>
        <begin position="1"/>
        <end position="34"/>
    </location>
</feature>
<protein>
    <submittedName>
        <fullName evidence="2">ATPase, P-type (Transporting), HAD super, subfamily IC domain protein</fullName>
    </submittedName>
</protein>
<name>X7Z9K2_MYCKA</name>
<evidence type="ECO:0000313" key="2">
    <source>
        <dbReference type="EMBL" id="EUA15696.1"/>
    </source>
</evidence>
<organism evidence="2 3">
    <name type="scientific">Mycobacterium kansasii 662</name>
    <dbReference type="NCBI Taxonomy" id="1299326"/>
    <lineage>
        <taxon>Bacteria</taxon>
        <taxon>Bacillati</taxon>
        <taxon>Actinomycetota</taxon>
        <taxon>Actinomycetes</taxon>
        <taxon>Mycobacteriales</taxon>
        <taxon>Mycobacteriaceae</taxon>
        <taxon>Mycobacterium</taxon>
    </lineage>
</organism>